<organism evidence="1 2">
    <name type="scientific">Symbiodinium microadriaticum</name>
    <name type="common">Dinoflagellate</name>
    <name type="synonym">Zooxanthella microadriatica</name>
    <dbReference type="NCBI Taxonomy" id="2951"/>
    <lineage>
        <taxon>Eukaryota</taxon>
        <taxon>Sar</taxon>
        <taxon>Alveolata</taxon>
        <taxon>Dinophyceae</taxon>
        <taxon>Suessiales</taxon>
        <taxon>Symbiodiniaceae</taxon>
        <taxon>Symbiodinium</taxon>
    </lineage>
</organism>
<name>A0A1Q9CIY4_SYMMI</name>
<evidence type="ECO:0000313" key="2">
    <source>
        <dbReference type="Proteomes" id="UP000186817"/>
    </source>
</evidence>
<gene>
    <name evidence="1" type="ORF">AK812_SmicGene36425</name>
</gene>
<evidence type="ECO:0000313" key="1">
    <source>
        <dbReference type="EMBL" id="OLP82882.1"/>
    </source>
</evidence>
<dbReference type="AlphaFoldDB" id="A0A1Q9CIY4"/>
<keyword evidence="2" id="KW-1185">Reference proteome</keyword>
<reference evidence="1 2" key="1">
    <citation type="submission" date="2016-02" db="EMBL/GenBank/DDBJ databases">
        <title>Genome analysis of coral dinoflagellate symbionts highlights evolutionary adaptations to a symbiotic lifestyle.</title>
        <authorList>
            <person name="Aranda M."/>
            <person name="Li Y."/>
            <person name="Liew Y.J."/>
            <person name="Baumgarten S."/>
            <person name="Simakov O."/>
            <person name="Wilson M."/>
            <person name="Piel J."/>
            <person name="Ashoor H."/>
            <person name="Bougouffa S."/>
            <person name="Bajic V.B."/>
            <person name="Ryu T."/>
            <person name="Ravasi T."/>
            <person name="Bayer T."/>
            <person name="Micklem G."/>
            <person name="Kim H."/>
            <person name="Bhak J."/>
            <person name="Lajeunesse T.C."/>
            <person name="Voolstra C.R."/>
        </authorList>
    </citation>
    <scope>NUCLEOTIDE SEQUENCE [LARGE SCALE GENOMIC DNA]</scope>
    <source>
        <strain evidence="1 2">CCMP2467</strain>
    </source>
</reference>
<comment type="caution">
    <text evidence="1">The sequence shown here is derived from an EMBL/GenBank/DDBJ whole genome shotgun (WGS) entry which is preliminary data.</text>
</comment>
<accession>A0A1Q9CIY4</accession>
<protein>
    <submittedName>
        <fullName evidence="1">Uncharacterized protein</fullName>
    </submittedName>
</protein>
<proteinExistence type="predicted"/>
<sequence>MRAAAARALKHLKPQEPCSLSRAFGKPQLAEQTLLKTAATLCRTNLKRLNLRALASMSRCFTASLHADMPPLDLMISSAAAGVAEAVPQDAANM</sequence>
<dbReference type="Proteomes" id="UP000186817">
    <property type="component" value="Unassembled WGS sequence"/>
</dbReference>
<dbReference type="EMBL" id="LSRX01001158">
    <property type="protein sequence ID" value="OLP82882.1"/>
    <property type="molecule type" value="Genomic_DNA"/>
</dbReference>